<evidence type="ECO:0000256" key="2">
    <source>
        <dbReference type="SAM" id="Phobius"/>
    </source>
</evidence>
<evidence type="ECO:0000256" key="1">
    <source>
        <dbReference type="SAM" id="MobiDB-lite"/>
    </source>
</evidence>
<name>A0ABR2K5N5_9EUKA</name>
<accession>A0ABR2K5N5</accession>
<proteinExistence type="predicted"/>
<keyword evidence="2" id="KW-0812">Transmembrane</keyword>
<feature type="compositionally biased region" description="Basic and acidic residues" evidence="1">
    <location>
        <begin position="400"/>
        <end position="410"/>
    </location>
</feature>
<evidence type="ECO:0000313" key="4">
    <source>
        <dbReference type="Proteomes" id="UP001470230"/>
    </source>
</evidence>
<feature type="region of interest" description="Disordered" evidence="1">
    <location>
        <begin position="400"/>
        <end position="420"/>
    </location>
</feature>
<dbReference type="EMBL" id="JAPFFF010000007">
    <property type="protein sequence ID" value="KAK8886128.1"/>
    <property type="molecule type" value="Genomic_DNA"/>
</dbReference>
<gene>
    <name evidence="3" type="ORF">M9Y10_041588</name>
</gene>
<feature type="transmembrane region" description="Helical" evidence="2">
    <location>
        <begin position="21"/>
        <end position="54"/>
    </location>
</feature>
<protein>
    <recommendedName>
        <fullName evidence="5">SMP-LTD domain-containing protein</fullName>
    </recommendedName>
</protein>
<keyword evidence="2" id="KW-1133">Transmembrane helix</keyword>
<dbReference type="Proteomes" id="UP001470230">
    <property type="component" value="Unassembled WGS sequence"/>
</dbReference>
<keyword evidence="4" id="KW-1185">Reference proteome</keyword>
<organism evidence="3 4">
    <name type="scientific">Tritrichomonas musculus</name>
    <dbReference type="NCBI Taxonomy" id="1915356"/>
    <lineage>
        <taxon>Eukaryota</taxon>
        <taxon>Metamonada</taxon>
        <taxon>Parabasalia</taxon>
        <taxon>Tritrichomonadida</taxon>
        <taxon>Tritrichomonadidae</taxon>
        <taxon>Tritrichomonas</taxon>
    </lineage>
</organism>
<sequence>MKSSRGILYTQYCTYRTLINRYILLLTITFLGVYFADRNMTVLVIFFFPFFYLLNKFPPYRCINTCDQINKIADSLPIQEQEPGNCISQFLYLLWPHLFMQERVDYFKSSLQYVLDNNKVPYFDKIELKSMKLGNMAPQIAIITIPKSQKVPHDSFLLQFQGIYYPSFELDSICTSKNMPDLNIKFTDLTVSADFYIMLEFTPDPFIPKMPFLTAMDFILTQPPQVNGFNIKLAIMSQSSNLINKDSIKQHMSNMLSKLIMQFCGMPNGFVWDRINGEWRKARVFGSHNLERISCTHGEILRYSRIKMEAYQYCKKLCLAEPLTLQAISYQDKKISTHDFEILQNFVNNKSIETLKKVAEEYANEAPSVDELTYFIELSYSYLYDWFDKTGKAMLIEEKNKKKKEKREARSGSGVTGGSSPGGDVDNFIVPIMNYINFLNTQQNSNWQVAEKLKISEKIEQLSKKVFAFQKKVFTS</sequence>
<reference evidence="3 4" key="1">
    <citation type="submission" date="2024-04" db="EMBL/GenBank/DDBJ databases">
        <title>Tritrichomonas musculus Genome.</title>
        <authorList>
            <person name="Alves-Ferreira E."/>
            <person name="Grigg M."/>
            <person name="Lorenzi H."/>
            <person name="Galac M."/>
        </authorList>
    </citation>
    <scope>NUCLEOTIDE SEQUENCE [LARGE SCALE GENOMIC DNA]</scope>
    <source>
        <strain evidence="3 4">EAF2021</strain>
    </source>
</reference>
<keyword evidence="2" id="KW-0472">Membrane</keyword>
<dbReference type="CDD" id="cd21669">
    <property type="entry name" value="SMP_SF"/>
    <property type="match status" value="1"/>
</dbReference>
<evidence type="ECO:0008006" key="5">
    <source>
        <dbReference type="Google" id="ProtNLM"/>
    </source>
</evidence>
<comment type="caution">
    <text evidence="3">The sequence shown here is derived from an EMBL/GenBank/DDBJ whole genome shotgun (WGS) entry which is preliminary data.</text>
</comment>
<evidence type="ECO:0000313" key="3">
    <source>
        <dbReference type="EMBL" id="KAK8886128.1"/>
    </source>
</evidence>